<evidence type="ECO:0000259" key="5">
    <source>
        <dbReference type="Pfam" id="PF07992"/>
    </source>
</evidence>
<evidence type="ECO:0000256" key="4">
    <source>
        <dbReference type="ARBA" id="ARBA00023002"/>
    </source>
</evidence>
<dbReference type="PANTHER" id="PTHR43557:SF2">
    <property type="entry name" value="RIESKE DOMAIN-CONTAINING PROTEIN-RELATED"/>
    <property type="match status" value="1"/>
</dbReference>
<evidence type="ECO:0000256" key="3">
    <source>
        <dbReference type="ARBA" id="ARBA00022827"/>
    </source>
</evidence>
<reference evidence="7" key="1">
    <citation type="journal article" date="2019" name="Int. J. Syst. Evol. Microbiol.">
        <title>The Global Catalogue of Microorganisms (GCM) 10K type strain sequencing project: providing services to taxonomists for standard genome sequencing and annotation.</title>
        <authorList>
            <consortium name="The Broad Institute Genomics Platform"/>
            <consortium name="The Broad Institute Genome Sequencing Center for Infectious Disease"/>
            <person name="Wu L."/>
            <person name="Ma J."/>
        </authorList>
    </citation>
    <scope>NUCLEOTIDE SEQUENCE [LARGE SCALE GENOMIC DNA]</scope>
    <source>
        <strain evidence="7">CCM 7043</strain>
    </source>
</reference>
<proteinExistence type="predicted"/>
<accession>A0ABW4VCK3</accession>
<dbReference type="RefSeq" id="WP_377198239.1">
    <property type="nucleotide sequence ID" value="NZ_JBHUHF010000001.1"/>
</dbReference>
<protein>
    <submittedName>
        <fullName evidence="6">NAD(P)/FAD-dependent oxidoreductase</fullName>
    </submittedName>
</protein>
<dbReference type="InterPro" id="IPR036188">
    <property type="entry name" value="FAD/NAD-bd_sf"/>
</dbReference>
<dbReference type="Gene3D" id="3.50.50.60">
    <property type="entry name" value="FAD/NAD(P)-binding domain"/>
    <property type="match status" value="2"/>
</dbReference>
<evidence type="ECO:0000256" key="2">
    <source>
        <dbReference type="ARBA" id="ARBA00022630"/>
    </source>
</evidence>
<dbReference type="SUPFAM" id="SSF51905">
    <property type="entry name" value="FAD/NAD(P)-binding domain"/>
    <property type="match status" value="1"/>
</dbReference>
<dbReference type="Gene3D" id="3.30.390.30">
    <property type="match status" value="1"/>
</dbReference>
<dbReference type="Pfam" id="PF07992">
    <property type="entry name" value="Pyr_redox_2"/>
    <property type="match status" value="1"/>
</dbReference>
<dbReference type="PRINTS" id="PR00368">
    <property type="entry name" value="FADPNR"/>
</dbReference>
<dbReference type="SUPFAM" id="SSF55424">
    <property type="entry name" value="FAD/NAD-linked reductases, dimerisation (C-terminal) domain"/>
    <property type="match status" value="1"/>
</dbReference>
<gene>
    <name evidence="6" type="ORF">ACFSL2_12840</name>
</gene>
<dbReference type="InterPro" id="IPR050446">
    <property type="entry name" value="FAD-oxidoreductase/Apoptosis"/>
</dbReference>
<sequence>MPTPSAQVLSSVVVVGAGLAGAQTAAALRKHGFEGRVTVLGAEGLPPYDRPPLSKELLKRTEPVWLADDLGIDLPSLADDLRLADPAVRLEVEREHVVVRTTSGDDVVADAVVLASGSEPVRPAGWDAAVTLHSAADAERLRAALVPGMRLVVVGAGWIGAEVAGVAAGAGARVTVVEAGPVPLERQLGRRVGGHLAPWYDAAGVTLVTDVAVDQVLPGSQEDAQDGARVTLADGRVLEADLVLAAVGARPASGWLTGSLPREANGGLRVNRAGRFMGMHSPTDPAGRLHLDALRRVWVVGDLATREHPVFGPVPGGHWSAALHDPDVTVRALLGLDERAAEPEHVRARLGLAPIPVHAPYVFSQQLGHDLALFGVPSPFDEVVLRGDPTAAGGWAALYLENALDRHPRRTPDGHRVATVRAVLLVDSPREVGQARKLMNRGVPLTVDLDRALDPAIKLKDAAV</sequence>
<dbReference type="EMBL" id="JBHUHF010000001">
    <property type="protein sequence ID" value="MFD2026397.1"/>
    <property type="molecule type" value="Genomic_DNA"/>
</dbReference>
<dbReference type="PRINTS" id="PR00411">
    <property type="entry name" value="PNDRDTASEI"/>
</dbReference>
<evidence type="ECO:0000313" key="6">
    <source>
        <dbReference type="EMBL" id="MFD2026397.1"/>
    </source>
</evidence>
<dbReference type="PANTHER" id="PTHR43557">
    <property type="entry name" value="APOPTOSIS-INDUCING FACTOR 1"/>
    <property type="match status" value="1"/>
</dbReference>
<dbReference type="InterPro" id="IPR016156">
    <property type="entry name" value="FAD/NAD-linked_Rdtase_dimer_sf"/>
</dbReference>
<dbReference type="InterPro" id="IPR023753">
    <property type="entry name" value="FAD/NAD-binding_dom"/>
</dbReference>
<dbReference type="Proteomes" id="UP001597338">
    <property type="component" value="Unassembled WGS sequence"/>
</dbReference>
<organism evidence="6 7">
    <name type="scientific">Promicromonospora aerolata</name>
    <dbReference type="NCBI Taxonomy" id="195749"/>
    <lineage>
        <taxon>Bacteria</taxon>
        <taxon>Bacillati</taxon>
        <taxon>Actinomycetota</taxon>
        <taxon>Actinomycetes</taxon>
        <taxon>Micrococcales</taxon>
        <taxon>Promicromonosporaceae</taxon>
        <taxon>Promicromonospora</taxon>
    </lineage>
</organism>
<evidence type="ECO:0000313" key="7">
    <source>
        <dbReference type="Proteomes" id="UP001597338"/>
    </source>
</evidence>
<evidence type="ECO:0000256" key="1">
    <source>
        <dbReference type="ARBA" id="ARBA00001974"/>
    </source>
</evidence>
<comment type="cofactor">
    <cofactor evidence="1">
        <name>FAD</name>
        <dbReference type="ChEBI" id="CHEBI:57692"/>
    </cofactor>
</comment>
<comment type="caution">
    <text evidence="6">The sequence shown here is derived from an EMBL/GenBank/DDBJ whole genome shotgun (WGS) entry which is preliminary data.</text>
</comment>
<keyword evidence="3" id="KW-0274">FAD</keyword>
<keyword evidence="7" id="KW-1185">Reference proteome</keyword>
<keyword evidence="4" id="KW-0560">Oxidoreductase</keyword>
<feature type="domain" description="FAD/NAD(P)-binding" evidence="5">
    <location>
        <begin position="11"/>
        <end position="304"/>
    </location>
</feature>
<name>A0ABW4VCK3_9MICO</name>
<keyword evidence="2" id="KW-0285">Flavoprotein</keyword>